<evidence type="ECO:0000256" key="2">
    <source>
        <dbReference type="ARBA" id="ARBA00023315"/>
    </source>
</evidence>
<reference evidence="4" key="1">
    <citation type="submission" date="2022-06" db="EMBL/GenBank/DDBJ databases">
        <title>Complete genome sequences of two strains of the flax pathogen Septoria linicola.</title>
        <authorList>
            <person name="Lapalu N."/>
            <person name="Simon A."/>
            <person name="Demenou B."/>
            <person name="Paumier D."/>
            <person name="Guillot M.-P."/>
            <person name="Gout L."/>
            <person name="Valade R."/>
        </authorList>
    </citation>
    <scope>NUCLEOTIDE SEQUENCE</scope>
    <source>
        <strain evidence="4">SE15195</strain>
    </source>
</reference>
<dbReference type="SUPFAM" id="SSF55729">
    <property type="entry name" value="Acyl-CoA N-acyltransferases (Nat)"/>
    <property type="match status" value="1"/>
</dbReference>
<sequence length="190" mass="21030">MTQDSDYKLRLATLQDAKAVQDIEYEATSKFQSIPELAHLASGDSATVSEAALADWMKNGRVWLAVHQDTAVGVIAALPMDTAIYVAEISVMNGHDGKGLGGKLLNAVFDWAREEAQSKGGDARVSLTCYADVPWNGPWYRRKGFAEVDTATIGPKHVAKMERDEHVRKLPQPWYRRCCMLRTENVACMS</sequence>
<name>A0A9Q9EKG4_9PEZI</name>
<dbReference type="InterPro" id="IPR000182">
    <property type="entry name" value="GNAT_dom"/>
</dbReference>
<evidence type="ECO:0000313" key="5">
    <source>
        <dbReference type="Proteomes" id="UP001056384"/>
    </source>
</evidence>
<proteinExistence type="predicted"/>
<dbReference type="PROSITE" id="PS51186">
    <property type="entry name" value="GNAT"/>
    <property type="match status" value="1"/>
</dbReference>
<dbReference type="InterPro" id="IPR016181">
    <property type="entry name" value="Acyl_CoA_acyltransferase"/>
</dbReference>
<dbReference type="Pfam" id="PF00583">
    <property type="entry name" value="Acetyltransf_1"/>
    <property type="match status" value="1"/>
</dbReference>
<dbReference type="GO" id="GO:0016747">
    <property type="term" value="F:acyltransferase activity, transferring groups other than amino-acyl groups"/>
    <property type="evidence" value="ECO:0007669"/>
    <property type="project" value="InterPro"/>
</dbReference>
<dbReference type="PANTHER" id="PTHR43800">
    <property type="entry name" value="PEPTIDYL-LYSINE N-ACETYLTRANSFERASE YJAB"/>
    <property type="match status" value="1"/>
</dbReference>
<dbReference type="PANTHER" id="PTHR43800:SF1">
    <property type="entry name" value="PEPTIDYL-LYSINE N-ACETYLTRANSFERASE YJAB"/>
    <property type="match status" value="1"/>
</dbReference>
<evidence type="ECO:0000256" key="1">
    <source>
        <dbReference type="ARBA" id="ARBA00022679"/>
    </source>
</evidence>
<keyword evidence="1" id="KW-0808">Transferase</keyword>
<dbReference type="AlphaFoldDB" id="A0A9Q9EKG4"/>
<dbReference type="CDD" id="cd04301">
    <property type="entry name" value="NAT_SF"/>
    <property type="match status" value="1"/>
</dbReference>
<protein>
    <submittedName>
        <fullName evidence="4">GNAT domain, acyl-CoA N-acyltransferase</fullName>
    </submittedName>
</protein>
<keyword evidence="5" id="KW-1185">Reference proteome</keyword>
<accession>A0A9Q9EKG4</accession>
<feature type="domain" description="N-acetyltransferase" evidence="3">
    <location>
        <begin position="7"/>
        <end position="171"/>
    </location>
</feature>
<dbReference type="Proteomes" id="UP001056384">
    <property type="component" value="Chromosome 5"/>
</dbReference>
<dbReference type="EMBL" id="CP099422">
    <property type="protein sequence ID" value="USW53234.1"/>
    <property type="molecule type" value="Genomic_DNA"/>
</dbReference>
<evidence type="ECO:0000313" key="4">
    <source>
        <dbReference type="EMBL" id="USW53234.1"/>
    </source>
</evidence>
<dbReference type="OrthoDB" id="2744543at2759"/>
<evidence type="ECO:0000259" key="3">
    <source>
        <dbReference type="PROSITE" id="PS51186"/>
    </source>
</evidence>
<dbReference type="Gene3D" id="3.40.630.30">
    <property type="match status" value="1"/>
</dbReference>
<organism evidence="4 5">
    <name type="scientific">Septoria linicola</name>
    <dbReference type="NCBI Taxonomy" id="215465"/>
    <lineage>
        <taxon>Eukaryota</taxon>
        <taxon>Fungi</taxon>
        <taxon>Dikarya</taxon>
        <taxon>Ascomycota</taxon>
        <taxon>Pezizomycotina</taxon>
        <taxon>Dothideomycetes</taxon>
        <taxon>Dothideomycetidae</taxon>
        <taxon>Mycosphaerellales</taxon>
        <taxon>Mycosphaerellaceae</taxon>
        <taxon>Septoria</taxon>
    </lineage>
</organism>
<gene>
    <name evidence="4" type="ORF">Slin15195_G065530</name>
</gene>
<keyword evidence="2" id="KW-0012">Acyltransferase</keyword>